<name>A0A0D2LPF5_HYPSF</name>
<dbReference type="Gene3D" id="3.40.50.300">
    <property type="entry name" value="P-loop containing nucleotide triphosphate hydrolases"/>
    <property type="match status" value="1"/>
</dbReference>
<feature type="domain" description="NACHT" evidence="2">
    <location>
        <begin position="101"/>
        <end position="242"/>
    </location>
</feature>
<proteinExistence type="predicted"/>
<organism evidence="3 4">
    <name type="scientific">Hypholoma sublateritium (strain FD-334 SS-4)</name>
    <dbReference type="NCBI Taxonomy" id="945553"/>
    <lineage>
        <taxon>Eukaryota</taxon>
        <taxon>Fungi</taxon>
        <taxon>Dikarya</taxon>
        <taxon>Basidiomycota</taxon>
        <taxon>Agaricomycotina</taxon>
        <taxon>Agaricomycetes</taxon>
        <taxon>Agaricomycetidae</taxon>
        <taxon>Agaricales</taxon>
        <taxon>Agaricineae</taxon>
        <taxon>Strophariaceae</taxon>
        <taxon>Hypholoma</taxon>
    </lineage>
</organism>
<dbReference type="Pfam" id="PF24883">
    <property type="entry name" value="NPHP3_N"/>
    <property type="match status" value="1"/>
</dbReference>
<gene>
    <name evidence="3" type="ORF">HYPSUDRAFT_195909</name>
</gene>
<dbReference type="SUPFAM" id="SSF52540">
    <property type="entry name" value="P-loop containing nucleoside triphosphate hydrolases"/>
    <property type="match status" value="1"/>
</dbReference>
<keyword evidence="1" id="KW-0677">Repeat</keyword>
<dbReference type="AlphaFoldDB" id="A0A0D2LPF5"/>
<protein>
    <recommendedName>
        <fullName evidence="2">NACHT domain-containing protein</fullName>
    </recommendedName>
</protein>
<dbReference type="PANTHER" id="PTHR10039:SF16">
    <property type="entry name" value="GPI INOSITOL-DEACYLASE"/>
    <property type="match status" value="1"/>
</dbReference>
<sequence length="414" mass="47243">MRTVKIQGSWKFCIEQCQASCSELKAKLSERVQLDTNAAVHHIDQNVETIINRDLVQDIHQWLSPPDSSINQNEAYEKHQSGTCSWFLTGDQYIKWKDTPGFLWVKGKAGCGKSILSSLIIDDLSKNSAFNMAYFFFDSRDGQSDLQLYNKLIRCLISQFANMHQKGVPVELANLYKNSKSQQSLDKNLENILDIILSRLSHTYIVIDALDECTERRKTLDWLLKLVQKTSNTVHILVTSRPLLDIEKAFKKPDILSVNIEEKAVNSDIAKYLKVQMKSKFEDFEESTIVKIESVLTEKAEGSFRWISLQLNALENCQSKAEILKQLERLPKDLNATYNKMLQAIDTNYIADTMAFLQWLAFSLRPMTVAELADIITIDFDSPNGPVFNKEKRYNNPQSVLVRCSGLVNEANGK</sequence>
<accession>A0A0D2LPF5</accession>
<dbReference type="EMBL" id="KN818018">
    <property type="protein sequence ID" value="KJA12663.1"/>
    <property type="molecule type" value="Genomic_DNA"/>
</dbReference>
<dbReference type="InterPro" id="IPR027417">
    <property type="entry name" value="P-loop_NTPase"/>
</dbReference>
<dbReference type="OrthoDB" id="7464126at2759"/>
<reference evidence="4" key="1">
    <citation type="submission" date="2014-04" db="EMBL/GenBank/DDBJ databases">
        <title>Evolutionary Origins and Diversification of the Mycorrhizal Mutualists.</title>
        <authorList>
            <consortium name="DOE Joint Genome Institute"/>
            <consortium name="Mycorrhizal Genomics Consortium"/>
            <person name="Kohler A."/>
            <person name="Kuo A."/>
            <person name="Nagy L.G."/>
            <person name="Floudas D."/>
            <person name="Copeland A."/>
            <person name="Barry K.W."/>
            <person name="Cichocki N."/>
            <person name="Veneault-Fourrey C."/>
            <person name="LaButti K."/>
            <person name="Lindquist E.A."/>
            <person name="Lipzen A."/>
            <person name="Lundell T."/>
            <person name="Morin E."/>
            <person name="Murat C."/>
            <person name="Riley R."/>
            <person name="Ohm R."/>
            <person name="Sun H."/>
            <person name="Tunlid A."/>
            <person name="Henrissat B."/>
            <person name="Grigoriev I.V."/>
            <person name="Hibbett D.S."/>
            <person name="Martin F."/>
        </authorList>
    </citation>
    <scope>NUCLEOTIDE SEQUENCE [LARGE SCALE GENOMIC DNA]</scope>
    <source>
        <strain evidence="4">FD-334 SS-4</strain>
    </source>
</reference>
<evidence type="ECO:0000259" key="2">
    <source>
        <dbReference type="PROSITE" id="PS50837"/>
    </source>
</evidence>
<evidence type="ECO:0000313" key="3">
    <source>
        <dbReference type="EMBL" id="KJA12663.1"/>
    </source>
</evidence>
<evidence type="ECO:0000256" key="1">
    <source>
        <dbReference type="ARBA" id="ARBA00022737"/>
    </source>
</evidence>
<keyword evidence="4" id="KW-1185">Reference proteome</keyword>
<dbReference type="Proteomes" id="UP000054270">
    <property type="component" value="Unassembled WGS sequence"/>
</dbReference>
<dbReference type="STRING" id="945553.A0A0D2LPF5"/>
<dbReference type="PROSITE" id="PS50837">
    <property type="entry name" value="NACHT"/>
    <property type="match status" value="1"/>
</dbReference>
<evidence type="ECO:0000313" key="4">
    <source>
        <dbReference type="Proteomes" id="UP000054270"/>
    </source>
</evidence>
<dbReference type="InterPro" id="IPR007111">
    <property type="entry name" value="NACHT_NTPase"/>
</dbReference>
<dbReference type="PANTHER" id="PTHR10039">
    <property type="entry name" value="AMELOGENIN"/>
    <property type="match status" value="1"/>
</dbReference>
<dbReference type="OMA" id="ANGIFIW"/>
<dbReference type="InterPro" id="IPR056884">
    <property type="entry name" value="NPHP3-like_N"/>
</dbReference>